<evidence type="ECO:0000256" key="3">
    <source>
        <dbReference type="ARBA" id="ARBA00022806"/>
    </source>
</evidence>
<dbReference type="GO" id="GO:0003677">
    <property type="term" value="F:DNA binding"/>
    <property type="evidence" value="ECO:0007669"/>
    <property type="project" value="InterPro"/>
</dbReference>
<keyword evidence="3 5" id="KW-0347">Helicase</keyword>
<keyword evidence="2 5" id="KW-0378">Hydrolase</keyword>
<dbReference type="KEGG" id="dpf:ON006_29570"/>
<name>A0A9E8SPG2_9BACT</name>
<evidence type="ECO:0000313" key="7">
    <source>
        <dbReference type="EMBL" id="WAC11867.1"/>
    </source>
</evidence>
<evidence type="ECO:0000256" key="2">
    <source>
        <dbReference type="ARBA" id="ARBA00022801"/>
    </source>
</evidence>
<evidence type="ECO:0000256" key="1">
    <source>
        <dbReference type="ARBA" id="ARBA00022741"/>
    </source>
</evidence>
<keyword evidence="8" id="KW-1185">Reference proteome</keyword>
<dbReference type="GO" id="GO:0016787">
    <property type="term" value="F:hydrolase activity"/>
    <property type="evidence" value="ECO:0007669"/>
    <property type="project" value="UniProtKB-UniRule"/>
</dbReference>
<dbReference type="GO" id="GO:0005829">
    <property type="term" value="C:cytosol"/>
    <property type="evidence" value="ECO:0007669"/>
    <property type="project" value="TreeGrafter"/>
</dbReference>
<dbReference type="PROSITE" id="PS51198">
    <property type="entry name" value="UVRD_HELICASE_ATP_BIND"/>
    <property type="match status" value="1"/>
</dbReference>
<keyword evidence="1 5" id="KW-0547">Nucleotide-binding</keyword>
<feature type="domain" description="UvrD-like helicase ATP-binding" evidence="6">
    <location>
        <begin position="6"/>
        <end position="253"/>
    </location>
</feature>
<feature type="binding site" evidence="5">
    <location>
        <begin position="27"/>
        <end position="34"/>
    </location>
    <ligand>
        <name>ATP</name>
        <dbReference type="ChEBI" id="CHEBI:30616"/>
    </ligand>
</feature>
<dbReference type="GO" id="GO:0005524">
    <property type="term" value="F:ATP binding"/>
    <property type="evidence" value="ECO:0007669"/>
    <property type="project" value="UniProtKB-UniRule"/>
</dbReference>
<keyword evidence="4 5" id="KW-0067">ATP-binding</keyword>
<dbReference type="InterPro" id="IPR027417">
    <property type="entry name" value="P-loop_NTPase"/>
</dbReference>
<dbReference type="EMBL" id="CP112998">
    <property type="protein sequence ID" value="WAC11867.1"/>
    <property type="molecule type" value="Genomic_DNA"/>
</dbReference>
<evidence type="ECO:0000313" key="8">
    <source>
        <dbReference type="Proteomes" id="UP001164653"/>
    </source>
</evidence>
<evidence type="ECO:0000256" key="5">
    <source>
        <dbReference type="PROSITE-ProRule" id="PRU00560"/>
    </source>
</evidence>
<gene>
    <name evidence="7" type="ORF">ON006_29570</name>
</gene>
<evidence type="ECO:0000256" key="4">
    <source>
        <dbReference type="ARBA" id="ARBA00022840"/>
    </source>
</evidence>
<protein>
    <submittedName>
        <fullName evidence="7">AAA family ATPase</fullName>
    </submittedName>
</protein>
<dbReference type="AlphaFoldDB" id="A0A9E8SPG2"/>
<dbReference type="Gene3D" id="3.40.50.300">
    <property type="entry name" value="P-loop containing nucleotide triphosphate hydrolases"/>
    <property type="match status" value="2"/>
</dbReference>
<accession>A0A9E8SPG2</accession>
<dbReference type="PANTHER" id="PTHR11070:SF3">
    <property type="entry name" value="DNA 3'-5' HELICASE"/>
    <property type="match status" value="1"/>
</dbReference>
<organism evidence="7 8">
    <name type="scientific">Dyadobacter pollutisoli</name>
    <dbReference type="NCBI Taxonomy" id="2910158"/>
    <lineage>
        <taxon>Bacteria</taxon>
        <taxon>Pseudomonadati</taxon>
        <taxon>Bacteroidota</taxon>
        <taxon>Cytophagia</taxon>
        <taxon>Cytophagales</taxon>
        <taxon>Spirosomataceae</taxon>
        <taxon>Dyadobacter</taxon>
    </lineage>
</organism>
<dbReference type="Proteomes" id="UP001164653">
    <property type="component" value="Chromosome"/>
</dbReference>
<proteinExistence type="predicted"/>
<reference evidence="7" key="1">
    <citation type="submission" date="2022-11" db="EMBL/GenBank/DDBJ databases">
        <title>Dyadobacter pollutisoli sp. nov., isolated from plastic dumped soil.</title>
        <authorList>
            <person name="Kim J.M."/>
            <person name="Kim K.R."/>
            <person name="Lee J.K."/>
            <person name="Hao L."/>
            <person name="Jeon C.O."/>
        </authorList>
    </citation>
    <scope>NUCLEOTIDE SEQUENCE</scope>
    <source>
        <strain evidence="7">U1</strain>
    </source>
</reference>
<dbReference type="SUPFAM" id="SSF52540">
    <property type="entry name" value="P-loop containing nucleoside triphosphate hydrolases"/>
    <property type="match status" value="1"/>
</dbReference>
<dbReference type="Pfam" id="PF13245">
    <property type="entry name" value="AAA_19"/>
    <property type="match status" value="1"/>
</dbReference>
<evidence type="ECO:0000259" key="6">
    <source>
        <dbReference type="PROSITE" id="PS51198"/>
    </source>
</evidence>
<dbReference type="GO" id="GO:0000725">
    <property type="term" value="P:recombinational repair"/>
    <property type="evidence" value="ECO:0007669"/>
    <property type="project" value="TreeGrafter"/>
</dbReference>
<dbReference type="PANTHER" id="PTHR11070">
    <property type="entry name" value="UVRD / RECB / PCRA DNA HELICASE FAMILY MEMBER"/>
    <property type="match status" value="1"/>
</dbReference>
<dbReference type="GO" id="GO:0043138">
    <property type="term" value="F:3'-5' DNA helicase activity"/>
    <property type="evidence" value="ECO:0007669"/>
    <property type="project" value="TreeGrafter"/>
</dbReference>
<sequence length="632" mass="72381">MADEGLEPEVVSIFEHIDKGENFLLSGGAGSGKTYSLVQVIRTCIERYPYSKVACMTYTNAAVKEIERRIDNKNLNVTTIHDFLWDNIKSFQKDIKKALVSLLNSEDSKIKSPDGAVGPDFFDHLPEGIQYKEWTRVKDGHISHDEVIELAHEMFKSNKLLCDILKDRFQFVFLDEYQDTHPLVVKVLLEHLQVSKKQNIIGFFGDSMQSIYDDSVGDLNAYIVNGSVKEVKKEQNRRNPNTVIDLANKLRSDGLQQRPSTDTNAPNMEAGVVVDGNIKFVYSNGQNLDDVKKSIAWDFTDVKQTKELNLTHNLIAPRAGFATLMEIYDGDKILDFKRRVTDYIKDEQITTDFSAYTFGEVIDELGVTPTAGQQTFIDDNIGLFNTARDYPHASFSKIYVDKEALIDDKKHDEQDENKKGSKRDALIKHLFKIELNIQLYQENRCNEFLRRTEFKVTSVADKIKLKENIEALANGTVATIGEVIDLADAVGICKKDDKLARFIDKNEYLYKRIANVNYSEFRKLYSYLEGQTPFSTQHKIKGEEFENVLIVLDNGGWNKYNFQYLLHPDIFNGLTPAKKKSYPGILSRTQKIFYVCCTRAKKNLVVYYDNPDDRIVQRAKEWFGDANVREVK</sequence>
<dbReference type="InterPro" id="IPR000212">
    <property type="entry name" value="DNA_helicase_UvrD/REP"/>
</dbReference>
<dbReference type="InterPro" id="IPR014016">
    <property type="entry name" value="UvrD-like_ATP-bd"/>
</dbReference>
<dbReference type="RefSeq" id="WP_244822265.1">
    <property type="nucleotide sequence ID" value="NZ_CP112998.1"/>
</dbReference>